<dbReference type="Pfam" id="PF02244">
    <property type="entry name" value="Propep_M14"/>
    <property type="match status" value="1"/>
</dbReference>
<keyword evidence="9" id="KW-0862">Zinc</keyword>
<evidence type="ECO:0000259" key="14">
    <source>
        <dbReference type="PROSITE" id="PS50089"/>
    </source>
</evidence>
<dbReference type="PROSITE" id="PS52035">
    <property type="entry name" value="PEPTIDASE_M14"/>
    <property type="match status" value="1"/>
</dbReference>
<dbReference type="InterPro" id="IPR013083">
    <property type="entry name" value="Znf_RING/FYVE/PHD"/>
</dbReference>
<evidence type="ECO:0000256" key="12">
    <source>
        <dbReference type="PROSITE-ProRule" id="PRU00175"/>
    </source>
</evidence>
<accession>A0ABR0B2H5</accession>
<dbReference type="SMART" id="SM00631">
    <property type="entry name" value="Zn_pept"/>
    <property type="match status" value="1"/>
</dbReference>
<dbReference type="InterPro" id="IPR000834">
    <property type="entry name" value="Peptidase_M14"/>
</dbReference>
<dbReference type="PROSITE" id="PS50089">
    <property type="entry name" value="ZF_RING_2"/>
    <property type="match status" value="1"/>
</dbReference>
<dbReference type="PRINTS" id="PR00765">
    <property type="entry name" value="CRBOXYPTASEA"/>
</dbReference>
<keyword evidence="3" id="KW-0121">Carboxypeptidase</keyword>
<evidence type="ECO:0000256" key="11">
    <source>
        <dbReference type="ARBA" id="ARBA00023157"/>
    </source>
</evidence>
<dbReference type="SUPFAM" id="SSF57850">
    <property type="entry name" value="RING/U-box"/>
    <property type="match status" value="1"/>
</dbReference>
<dbReference type="EMBL" id="JAOYFB010000040">
    <property type="protein sequence ID" value="KAK4035904.1"/>
    <property type="molecule type" value="Genomic_DNA"/>
</dbReference>
<evidence type="ECO:0000256" key="2">
    <source>
        <dbReference type="ARBA" id="ARBA00005988"/>
    </source>
</evidence>
<evidence type="ECO:0000256" key="3">
    <source>
        <dbReference type="ARBA" id="ARBA00022645"/>
    </source>
</evidence>
<dbReference type="Gene3D" id="3.30.70.340">
    <property type="entry name" value="Metallocarboxypeptidase-like"/>
    <property type="match status" value="1"/>
</dbReference>
<dbReference type="PANTHER" id="PTHR11705:SF91">
    <property type="entry name" value="FI01817P-RELATED"/>
    <property type="match status" value="1"/>
</dbReference>
<dbReference type="InterPro" id="IPR036990">
    <property type="entry name" value="M14A-like_propep"/>
</dbReference>
<dbReference type="Proteomes" id="UP001234178">
    <property type="component" value="Unassembled WGS sequence"/>
</dbReference>
<feature type="domain" description="RING-type" evidence="14">
    <location>
        <begin position="24"/>
        <end position="68"/>
    </location>
</feature>
<evidence type="ECO:0008006" key="18">
    <source>
        <dbReference type="Google" id="ProtNLM"/>
    </source>
</evidence>
<comment type="caution">
    <text evidence="16">The sequence shown here is derived from an EMBL/GenBank/DDBJ whole genome shotgun (WGS) entry which is preliminary data.</text>
</comment>
<keyword evidence="17" id="KW-1185">Reference proteome</keyword>
<evidence type="ECO:0000256" key="4">
    <source>
        <dbReference type="ARBA" id="ARBA00022670"/>
    </source>
</evidence>
<evidence type="ECO:0000256" key="8">
    <source>
        <dbReference type="ARBA" id="ARBA00022801"/>
    </source>
</evidence>
<keyword evidence="5" id="KW-0479">Metal-binding</keyword>
<dbReference type="PROSITE" id="PS00518">
    <property type="entry name" value="ZF_RING_1"/>
    <property type="match status" value="1"/>
</dbReference>
<keyword evidence="8" id="KW-0378">Hydrolase</keyword>
<feature type="active site" description="Proton donor/acceptor" evidence="13">
    <location>
        <position position="718"/>
    </location>
</feature>
<evidence type="ECO:0000256" key="1">
    <source>
        <dbReference type="ARBA" id="ARBA00001947"/>
    </source>
</evidence>
<dbReference type="Gene3D" id="3.40.630.10">
    <property type="entry name" value="Zn peptidases"/>
    <property type="match status" value="1"/>
</dbReference>
<dbReference type="SUPFAM" id="SSF53187">
    <property type="entry name" value="Zn-dependent exopeptidases"/>
    <property type="match status" value="1"/>
</dbReference>
<comment type="similarity">
    <text evidence="2 13">Belongs to the peptidase M14 family.</text>
</comment>
<gene>
    <name evidence="16" type="ORF">OUZ56_027983</name>
</gene>
<dbReference type="Pfam" id="PF00246">
    <property type="entry name" value="Peptidase_M14"/>
    <property type="match status" value="1"/>
</dbReference>
<dbReference type="PANTHER" id="PTHR11705">
    <property type="entry name" value="PROTEASE FAMILY M14 CARBOXYPEPTIDASE A,B"/>
    <property type="match status" value="1"/>
</dbReference>
<dbReference type="CDD" id="cd03860">
    <property type="entry name" value="M14_CP_A-B_like"/>
    <property type="match status" value="1"/>
</dbReference>
<dbReference type="SMART" id="SM00184">
    <property type="entry name" value="RING"/>
    <property type="match status" value="1"/>
</dbReference>
<keyword evidence="6" id="KW-0732">Signal</keyword>
<sequence length="752" mass="83937">MGFSDDTVACSVAQMDEIEDLSTCSVCFSEYNSDKRIAKFLPCFHTFCLKCLRSLSSSTVIITCPLCRNTFTCNNGVDNLPSNMYALHIAKMSNKAERAKQLQRLLECWCLSCESVAKLSCYFSNPKHSLVSIRGSTMKEDEDLQKLIKDIPLKKSLAIKKHKQVQAHLNSLMELLKQVEVGLKDQLMKNDLHLAGIMSLDEKLAFAQENKDMTVAAVRETVNFQCDESLAEVANIAEYYELQKRIRIILNLRNSENQVIPTFSLFEDGFYSNWSTAENLSTTDRNLMLVSHLVFTILKRWKIALKHGVQLPRSDSVRLFHRYCRLEFVLHHAEKMKIHVQIFCALFSLAIATKVDYSGHMVIRVVPQTEEQVKFLSALESSSSIDFWTRSVAANRFTDIHVSPESYNRVARALLEHGMNHKIHIANLGVLGKEEQQSIALRRALASNNKAIDVENYHTYEEIMAYLADLASTNPLVSTLVAGTSVEGRQIVQATISSDRSANKPIAWFDCIIHAREWITAATCVWIIDTITSGYAGTDAEITALVDQYDWKFVPVANPDGYANSWSNDRLGRKNRAINSGSACVGVDLNRNFPSGFGGEGSSNLPCSETHHGVSALSEPESQTLDALIAADRGRVKAAISMHSYSQLWLSSYSYSSALPVEYPEMMNAMKAGVDALVATYGTPYEYGSTGTVLYIASGTTTDHYYENEGVVHSYTIELRDKGRYGFQLPASQIVSTATETWNGIKAFMNAI</sequence>
<keyword evidence="7 12" id="KW-0863">Zinc-finger</keyword>
<dbReference type="SUPFAM" id="SSF54897">
    <property type="entry name" value="Protease propeptides/inhibitors"/>
    <property type="match status" value="1"/>
</dbReference>
<dbReference type="InterPro" id="IPR003146">
    <property type="entry name" value="M14A_act_pep"/>
</dbReference>
<evidence type="ECO:0000256" key="10">
    <source>
        <dbReference type="ARBA" id="ARBA00023049"/>
    </source>
</evidence>
<evidence type="ECO:0000256" key="13">
    <source>
        <dbReference type="PROSITE-ProRule" id="PRU01379"/>
    </source>
</evidence>
<dbReference type="InterPro" id="IPR001841">
    <property type="entry name" value="Znf_RING"/>
</dbReference>
<evidence type="ECO:0000256" key="7">
    <source>
        <dbReference type="ARBA" id="ARBA00022771"/>
    </source>
</evidence>
<keyword evidence="10" id="KW-0482">Metalloprotease</keyword>
<dbReference type="InterPro" id="IPR017907">
    <property type="entry name" value="Znf_RING_CS"/>
</dbReference>
<comment type="cofactor">
    <cofactor evidence="1">
        <name>Zn(2+)</name>
        <dbReference type="ChEBI" id="CHEBI:29105"/>
    </cofactor>
</comment>
<dbReference type="Pfam" id="PF13639">
    <property type="entry name" value="zf-RING_2"/>
    <property type="match status" value="1"/>
</dbReference>
<name>A0ABR0B2H5_9CRUS</name>
<reference evidence="16 17" key="1">
    <citation type="journal article" date="2023" name="Nucleic Acids Res.">
        <title>The hologenome of Daphnia magna reveals possible DNA methylation and microbiome-mediated evolution of the host genome.</title>
        <authorList>
            <person name="Chaturvedi A."/>
            <person name="Li X."/>
            <person name="Dhandapani V."/>
            <person name="Marshall H."/>
            <person name="Kissane S."/>
            <person name="Cuenca-Cambronero M."/>
            <person name="Asole G."/>
            <person name="Calvet F."/>
            <person name="Ruiz-Romero M."/>
            <person name="Marangio P."/>
            <person name="Guigo R."/>
            <person name="Rago D."/>
            <person name="Mirbahai L."/>
            <person name="Eastwood N."/>
            <person name="Colbourne J.K."/>
            <person name="Zhou J."/>
            <person name="Mallon E."/>
            <person name="Orsini L."/>
        </authorList>
    </citation>
    <scope>NUCLEOTIDE SEQUENCE [LARGE SCALE GENOMIC DNA]</scope>
    <source>
        <strain evidence="16">LRV0_1</strain>
    </source>
</reference>
<evidence type="ECO:0000313" key="16">
    <source>
        <dbReference type="EMBL" id="KAK4035904.1"/>
    </source>
</evidence>
<protein>
    <recommendedName>
        <fullName evidence="18">Zinc carboxypeptidase</fullName>
    </recommendedName>
</protein>
<feature type="domain" description="Peptidase M14" evidence="15">
    <location>
        <begin position="456"/>
        <end position="752"/>
    </location>
</feature>
<evidence type="ECO:0000313" key="17">
    <source>
        <dbReference type="Proteomes" id="UP001234178"/>
    </source>
</evidence>
<keyword evidence="4" id="KW-0645">Protease</keyword>
<evidence type="ECO:0000256" key="5">
    <source>
        <dbReference type="ARBA" id="ARBA00022723"/>
    </source>
</evidence>
<organism evidence="16 17">
    <name type="scientific">Daphnia magna</name>
    <dbReference type="NCBI Taxonomy" id="35525"/>
    <lineage>
        <taxon>Eukaryota</taxon>
        <taxon>Metazoa</taxon>
        <taxon>Ecdysozoa</taxon>
        <taxon>Arthropoda</taxon>
        <taxon>Crustacea</taxon>
        <taxon>Branchiopoda</taxon>
        <taxon>Diplostraca</taxon>
        <taxon>Cladocera</taxon>
        <taxon>Anomopoda</taxon>
        <taxon>Daphniidae</taxon>
        <taxon>Daphnia</taxon>
    </lineage>
</organism>
<dbReference type="Gene3D" id="3.30.40.10">
    <property type="entry name" value="Zinc/RING finger domain, C3HC4 (zinc finger)"/>
    <property type="match status" value="1"/>
</dbReference>
<proteinExistence type="inferred from homology"/>
<keyword evidence="11" id="KW-1015">Disulfide bond</keyword>
<evidence type="ECO:0000256" key="6">
    <source>
        <dbReference type="ARBA" id="ARBA00022729"/>
    </source>
</evidence>
<evidence type="ECO:0000259" key="15">
    <source>
        <dbReference type="PROSITE" id="PS52035"/>
    </source>
</evidence>
<evidence type="ECO:0000256" key="9">
    <source>
        <dbReference type="ARBA" id="ARBA00022833"/>
    </source>
</evidence>